<dbReference type="RefSeq" id="WP_115313183.1">
    <property type="nucleotide sequence ID" value="NZ_CP066042.1"/>
</dbReference>
<evidence type="ECO:0000256" key="1">
    <source>
        <dbReference type="SAM" id="MobiDB-lite"/>
    </source>
</evidence>
<dbReference type="GeneID" id="63936593"/>
<name>A0A380H4P3_9STAP</name>
<dbReference type="Proteomes" id="UP000255425">
    <property type="component" value="Unassembled WGS sequence"/>
</dbReference>
<keyword evidence="2" id="KW-0812">Transmembrane</keyword>
<feature type="region of interest" description="Disordered" evidence="1">
    <location>
        <begin position="42"/>
        <end position="69"/>
    </location>
</feature>
<dbReference type="Pfam" id="PF16284">
    <property type="entry name" value="DUF4930"/>
    <property type="match status" value="1"/>
</dbReference>
<reference evidence="3 4" key="1">
    <citation type="submission" date="2018-06" db="EMBL/GenBank/DDBJ databases">
        <authorList>
            <consortium name="Pathogen Informatics"/>
            <person name="Doyle S."/>
        </authorList>
    </citation>
    <scope>NUCLEOTIDE SEQUENCE [LARGE SCALE GENOMIC DNA]</scope>
    <source>
        <strain evidence="3 4">NCTC11807</strain>
    </source>
</reference>
<evidence type="ECO:0000313" key="3">
    <source>
        <dbReference type="EMBL" id="SUM71042.1"/>
    </source>
</evidence>
<dbReference type="InterPro" id="IPR032561">
    <property type="entry name" value="DUF4930"/>
</dbReference>
<proteinExistence type="predicted"/>
<accession>A0A380H4P3</accession>
<keyword evidence="4" id="KW-1185">Reference proteome</keyword>
<gene>
    <name evidence="3" type="ORF">NCTC11807_01374</name>
</gene>
<protein>
    <recommendedName>
        <fullName evidence="5">DUF4930 family protein</fullName>
    </recommendedName>
</protein>
<dbReference type="AlphaFoldDB" id="A0A380H4P3"/>
<evidence type="ECO:0000256" key="2">
    <source>
        <dbReference type="SAM" id="Phobius"/>
    </source>
</evidence>
<keyword evidence="2" id="KW-0472">Membrane</keyword>
<feature type="transmembrane region" description="Helical" evidence="2">
    <location>
        <begin position="7"/>
        <end position="25"/>
    </location>
</feature>
<evidence type="ECO:0000313" key="4">
    <source>
        <dbReference type="Proteomes" id="UP000255425"/>
    </source>
</evidence>
<organism evidence="3 4">
    <name type="scientific">Staphylococcus saccharolyticus</name>
    <dbReference type="NCBI Taxonomy" id="33028"/>
    <lineage>
        <taxon>Bacteria</taxon>
        <taxon>Bacillati</taxon>
        <taxon>Bacillota</taxon>
        <taxon>Bacilli</taxon>
        <taxon>Bacillales</taxon>
        <taxon>Staphylococcaceae</taxon>
        <taxon>Staphylococcus</taxon>
    </lineage>
</organism>
<keyword evidence="2" id="KW-1133">Transmembrane helix</keyword>
<dbReference type="EMBL" id="UHDZ01000001">
    <property type="protein sequence ID" value="SUM71042.1"/>
    <property type="molecule type" value="Genomic_DNA"/>
</dbReference>
<sequence>MRFIFSIIKNFIAVLAIIVIIYIVLKYAPFLREQEWNPLNHSPDYVQQGLDNSHNPTNVPPAQPEQGESYSLKNNDIINNVPSRQIKNVFNMIDKREFMSVSGMGRMGYNDKYLAGQRGNEFIIYKFGSDSIRVYNTEFEMQQDLNKLDQHLELKPADTYN</sequence>
<evidence type="ECO:0008006" key="5">
    <source>
        <dbReference type="Google" id="ProtNLM"/>
    </source>
</evidence>